<comment type="caution">
    <text evidence="1">The sequence shown here is derived from an EMBL/GenBank/DDBJ whole genome shotgun (WGS) entry which is preliminary data.</text>
</comment>
<organism evidence="1 2">
    <name type="scientific">Xenotaenia resolanae</name>
    <dbReference type="NCBI Taxonomy" id="208358"/>
    <lineage>
        <taxon>Eukaryota</taxon>
        <taxon>Metazoa</taxon>
        <taxon>Chordata</taxon>
        <taxon>Craniata</taxon>
        <taxon>Vertebrata</taxon>
        <taxon>Euteleostomi</taxon>
        <taxon>Actinopterygii</taxon>
        <taxon>Neopterygii</taxon>
        <taxon>Teleostei</taxon>
        <taxon>Neoteleostei</taxon>
        <taxon>Acanthomorphata</taxon>
        <taxon>Ovalentaria</taxon>
        <taxon>Atherinomorphae</taxon>
        <taxon>Cyprinodontiformes</taxon>
        <taxon>Goodeidae</taxon>
        <taxon>Xenotaenia</taxon>
    </lineage>
</organism>
<reference evidence="1 2" key="1">
    <citation type="submission" date="2021-06" db="EMBL/GenBank/DDBJ databases">
        <authorList>
            <person name="Palmer J.M."/>
        </authorList>
    </citation>
    <scope>NUCLEOTIDE SEQUENCE [LARGE SCALE GENOMIC DNA]</scope>
    <source>
        <strain evidence="1 2">XR_2019</strain>
        <tissue evidence="1">Muscle</tissue>
    </source>
</reference>
<accession>A0ABV0W3N4</accession>
<evidence type="ECO:0000313" key="1">
    <source>
        <dbReference type="EMBL" id="MEQ2264137.1"/>
    </source>
</evidence>
<dbReference type="Proteomes" id="UP001444071">
    <property type="component" value="Unassembled WGS sequence"/>
</dbReference>
<keyword evidence="2" id="KW-1185">Reference proteome</keyword>
<gene>
    <name evidence="1" type="ORF">XENORESO_020231</name>
</gene>
<sequence length="76" mass="8635">YVFFLEPCNLDLINRKIKSIALCVFKCPATELMTYKEVKDFALSNGSHLCSYDITPTRYESSSDRLTKCPKLPVPA</sequence>
<proteinExistence type="predicted"/>
<evidence type="ECO:0000313" key="2">
    <source>
        <dbReference type="Proteomes" id="UP001444071"/>
    </source>
</evidence>
<dbReference type="EMBL" id="JAHRIM010027818">
    <property type="protein sequence ID" value="MEQ2264137.1"/>
    <property type="molecule type" value="Genomic_DNA"/>
</dbReference>
<protein>
    <submittedName>
        <fullName evidence="1">Uncharacterized protein</fullName>
    </submittedName>
</protein>
<feature type="non-terminal residue" evidence="1">
    <location>
        <position position="1"/>
    </location>
</feature>
<feature type="non-terminal residue" evidence="1">
    <location>
        <position position="76"/>
    </location>
</feature>
<name>A0ABV0W3N4_9TELE</name>